<accession>A0ABP8LV38</accession>
<sequence length="285" mass="31793">MQIKKITRSILALFCVLAASAQSHTQSLLWEISGNGLSAPSYLAGTFHTMCAEDFLMKEKVKTALGKTKNLVLEINYTDSGEVEALQKMMSAEQPLSAQLDAESLKRLENILVQYGTSLKEVDSFSPQALYSLVSKKSFTCAPADLRMYEIELIKLAMGNGARIGGLETVETQAKYLGLAYNLHQTIEQLEAGDSYAAITKDMIKAFQDENLEELTRMVRDRRFMNDEQEKWVLTERNRNWAQSMPDMMKKESTFFAVGGGHLGGNNGVIKLLQDLGYTLKPVIL</sequence>
<dbReference type="Pfam" id="PF01963">
    <property type="entry name" value="TraB_PrgY_gumN"/>
    <property type="match status" value="1"/>
</dbReference>
<feature type="chain" id="PRO_5045985381" evidence="1">
    <location>
        <begin position="22"/>
        <end position="285"/>
    </location>
</feature>
<organism evidence="2 3">
    <name type="scientific">Ravibacter arvi</name>
    <dbReference type="NCBI Taxonomy" id="2051041"/>
    <lineage>
        <taxon>Bacteria</taxon>
        <taxon>Pseudomonadati</taxon>
        <taxon>Bacteroidota</taxon>
        <taxon>Cytophagia</taxon>
        <taxon>Cytophagales</taxon>
        <taxon>Spirosomataceae</taxon>
        <taxon>Ravibacter</taxon>
    </lineage>
</organism>
<evidence type="ECO:0000256" key="1">
    <source>
        <dbReference type="SAM" id="SignalP"/>
    </source>
</evidence>
<name>A0ABP8LV38_9BACT</name>
<dbReference type="Proteomes" id="UP001501508">
    <property type="component" value="Unassembled WGS sequence"/>
</dbReference>
<reference evidence="3" key="1">
    <citation type="journal article" date="2019" name="Int. J. Syst. Evol. Microbiol.">
        <title>The Global Catalogue of Microorganisms (GCM) 10K type strain sequencing project: providing services to taxonomists for standard genome sequencing and annotation.</title>
        <authorList>
            <consortium name="The Broad Institute Genomics Platform"/>
            <consortium name="The Broad Institute Genome Sequencing Center for Infectious Disease"/>
            <person name="Wu L."/>
            <person name="Ma J."/>
        </authorList>
    </citation>
    <scope>NUCLEOTIDE SEQUENCE [LARGE SCALE GENOMIC DNA]</scope>
    <source>
        <strain evidence="3">JCM 31920</strain>
    </source>
</reference>
<dbReference type="PANTHER" id="PTHR40590:SF1">
    <property type="entry name" value="CYTOPLASMIC PROTEIN"/>
    <property type="match status" value="1"/>
</dbReference>
<dbReference type="CDD" id="cd14789">
    <property type="entry name" value="Tiki"/>
    <property type="match status" value="1"/>
</dbReference>
<protein>
    <submittedName>
        <fullName evidence="2">TraB/GumN family protein</fullName>
    </submittedName>
</protein>
<gene>
    <name evidence="2" type="ORF">GCM10023091_12340</name>
</gene>
<dbReference type="RefSeq" id="WP_345027376.1">
    <property type="nucleotide sequence ID" value="NZ_BAABEY010000012.1"/>
</dbReference>
<evidence type="ECO:0000313" key="2">
    <source>
        <dbReference type="EMBL" id="GAA4435601.1"/>
    </source>
</evidence>
<evidence type="ECO:0000313" key="3">
    <source>
        <dbReference type="Proteomes" id="UP001501508"/>
    </source>
</evidence>
<dbReference type="PANTHER" id="PTHR40590">
    <property type="entry name" value="CYTOPLASMIC PROTEIN-RELATED"/>
    <property type="match status" value="1"/>
</dbReference>
<comment type="caution">
    <text evidence="2">The sequence shown here is derived from an EMBL/GenBank/DDBJ whole genome shotgun (WGS) entry which is preliminary data.</text>
</comment>
<dbReference type="InterPro" id="IPR002816">
    <property type="entry name" value="TraB/PrgY/GumN_fam"/>
</dbReference>
<proteinExistence type="predicted"/>
<keyword evidence="1" id="KW-0732">Signal</keyword>
<dbReference type="EMBL" id="BAABEY010000012">
    <property type="protein sequence ID" value="GAA4435601.1"/>
    <property type="molecule type" value="Genomic_DNA"/>
</dbReference>
<dbReference type="InterPro" id="IPR047111">
    <property type="entry name" value="YbaP-like"/>
</dbReference>
<keyword evidence="3" id="KW-1185">Reference proteome</keyword>
<feature type="signal peptide" evidence="1">
    <location>
        <begin position="1"/>
        <end position="21"/>
    </location>
</feature>